<evidence type="ECO:0000256" key="1">
    <source>
        <dbReference type="RuleBase" id="RU000411"/>
    </source>
</evidence>
<dbReference type="PROSITE" id="PS51257">
    <property type="entry name" value="PROKAR_LIPOPROTEIN"/>
    <property type="match status" value="1"/>
</dbReference>
<name>A0ABY5SCA0_9BACL</name>
<dbReference type="EMBL" id="CP091430">
    <property type="protein sequence ID" value="UVI31586.1"/>
    <property type="molecule type" value="Genomic_DNA"/>
</dbReference>
<evidence type="ECO:0000313" key="4">
    <source>
        <dbReference type="Proteomes" id="UP001057877"/>
    </source>
</evidence>
<dbReference type="InterPro" id="IPR023796">
    <property type="entry name" value="Serpin_dom"/>
</dbReference>
<keyword evidence="4" id="KW-1185">Reference proteome</keyword>
<reference evidence="3" key="1">
    <citation type="submission" date="2022-01" db="EMBL/GenBank/DDBJ databases">
        <title>Paenibacillus spongiae sp. nov., isolated from marine sponge.</title>
        <authorList>
            <person name="Li Z."/>
            <person name="Zhang M."/>
        </authorList>
    </citation>
    <scope>NUCLEOTIDE SEQUENCE</scope>
    <source>
        <strain evidence="3">PHS-Z3</strain>
    </source>
</reference>
<feature type="domain" description="Serpin" evidence="2">
    <location>
        <begin position="55"/>
        <end position="415"/>
    </location>
</feature>
<dbReference type="InterPro" id="IPR000215">
    <property type="entry name" value="Serpin_fam"/>
</dbReference>
<dbReference type="Pfam" id="PF00079">
    <property type="entry name" value="Serpin"/>
    <property type="match status" value="1"/>
</dbReference>
<dbReference type="InterPro" id="IPR036186">
    <property type="entry name" value="Serpin_sf"/>
</dbReference>
<dbReference type="PANTHER" id="PTHR11461">
    <property type="entry name" value="SERINE PROTEASE INHIBITOR, SERPIN"/>
    <property type="match status" value="1"/>
</dbReference>
<dbReference type="InterPro" id="IPR042185">
    <property type="entry name" value="Serpin_sf_2"/>
</dbReference>
<dbReference type="InterPro" id="IPR042178">
    <property type="entry name" value="Serpin_sf_1"/>
</dbReference>
<dbReference type="InterPro" id="IPR023795">
    <property type="entry name" value="Serpin_CS"/>
</dbReference>
<dbReference type="PROSITE" id="PS00284">
    <property type="entry name" value="SERPIN"/>
    <property type="match status" value="1"/>
</dbReference>
<dbReference type="SMART" id="SM00093">
    <property type="entry name" value="SERPIN"/>
    <property type="match status" value="1"/>
</dbReference>
<evidence type="ECO:0000259" key="2">
    <source>
        <dbReference type="SMART" id="SM00093"/>
    </source>
</evidence>
<dbReference type="PANTHER" id="PTHR11461:SF211">
    <property type="entry name" value="GH10112P-RELATED"/>
    <property type="match status" value="1"/>
</dbReference>
<proteinExistence type="inferred from homology"/>
<dbReference type="Gene3D" id="3.30.497.10">
    <property type="entry name" value="Antithrombin, subunit I, domain 2"/>
    <property type="match status" value="1"/>
</dbReference>
<protein>
    <submittedName>
        <fullName evidence="3">Serpin family protein</fullName>
    </submittedName>
</protein>
<organism evidence="3 4">
    <name type="scientific">Paenibacillus spongiae</name>
    <dbReference type="NCBI Taxonomy" id="2909671"/>
    <lineage>
        <taxon>Bacteria</taxon>
        <taxon>Bacillati</taxon>
        <taxon>Bacillota</taxon>
        <taxon>Bacilli</taxon>
        <taxon>Bacillales</taxon>
        <taxon>Paenibacillaceae</taxon>
        <taxon>Paenibacillus</taxon>
    </lineage>
</organism>
<gene>
    <name evidence="3" type="ORF">L1F29_07125</name>
</gene>
<dbReference type="Proteomes" id="UP001057877">
    <property type="component" value="Chromosome"/>
</dbReference>
<accession>A0ABY5SCA0</accession>
<evidence type="ECO:0000313" key="3">
    <source>
        <dbReference type="EMBL" id="UVI31586.1"/>
    </source>
</evidence>
<dbReference type="SUPFAM" id="SSF56574">
    <property type="entry name" value="Serpins"/>
    <property type="match status" value="1"/>
</dbReference>
<comment type="similarity">
    <text evidence="1">Belongs to the serpin family.</text>
</comment>
<dbReference type="CDD" id="cd19588">
    <property type="entry name" value="serpin_miropin-like"/>
    <property type="match status" value="1"/>
</dbReference>
<dbReference type="RefSeq" id="WP_258387648.1">
    <property type="nucleotide sequence ID" value="NZ_CP091430.1"/>
</dbReference>
<sequence length="418" mass="46764">MHSKTLCIGMRTAAALLAIMILVMTVGCGNDSKKLTFTNSDVNVRQIQAYNKFSLQMTEQLLQEARGDNVFVSPLSMTFALSLAMNGAGGNTLKEMKAALQTDDIALEAINQGSQVLRHLLEQSDPEVELDIANALWLRKGISLNEAFVEQNKRYFDAQIHELDFSAESAVHTINKWVKKQTRKKIDRILESSIPDQTRLLLMNAIYFKAGWQKAFEADATHDAPFRLMGGSTVTVPMMRQTDNFEYLNGGGRYEAIRLPYSQGTWNMIIVLPGEEVTLDELEAELLRKPEMWRSGYTEGKGIIELPRFNITYKAKLNDALQSLGMKEAFASEHADFSGMIKDQSTLFIGNVVHKAFIEVNEQGTEAAAVTSIQMDGSSESPQYDFRMTVNRPFFFAVEEQKTGALVFLGSIKDPTKE</sequence>
<dbReference type="Gene3D" id="2.30.39.10">
    <property type="entry name" value="Alpha-1-antitrypsin, domain 1"/>
    <property type="match status" value="1"/>
</dbReference>